<gene>
    <name evidence="1" type="ORF">GCM10008960_41570</name>
</gene>
<protein>
    <submittedName>
        <fullName evidence="1">Uncharacterized protein</fullName>
    </submittedName>
</protein>
<sequence>MWHLGAQDLFRLTHQRQNVTGAPNGLLVRHESVQRQAILLEFMGPLRHPAIKFVLLDEPREGHGYLRAPDVPSSQVRFGARIG</sequence>
<name>A0ABQ2SBI1_9DEIO</name>
<dbReference type="Proteomes" id="UP000644548">
    <property type="component" value="Unassembled WGS sequence"/>
</dbReference>
<organism evidence="1 2">
    <name type="scientific">Deinococcus sedimenti</name>
    <dbReference type="NCBI Taxonomy" id="1867090"/>
    <lineage>
        <taxon>Bacteria</taxon>
        <taxon>Thermotogati</taxon>
        <taxon>Deinococcota</taxon>
        <taxon>Deinococci</taxon>
        <taxon>Deinococcales</taxon>
        <taxon>Deinococcaceae</taxon>
        <taxon>Deinococcus</taxon>
    </lineage>
</organism>
<keyword evidence="2" id="KW-1185">Reference proteome</keyword>
<proteinExistence type="predicted"/>
<reference evidence="2" key="1">
    <citation type="journal article" date="2019" name="Int. J. Syst. Evol. Microbiol.">
        <title>The Global Catalogue of Microorganisms (GCM) 10K type strain sequencing project: providing services to taxonomists for standard genome sequencing and annotation.</title>
        <authorList>
            <consortium name="The Broad Institute Genomics Platform"/>
            <consortium name="The Broad Institute Genome Sequencing Center for Infectious Disease"/>
            <person name="Wu L."/>
            <person name="Ma J."/>
        </authorList>
    </citation>
    <scope>NUCLEOTIDE SEQUENCE [LARGE SCALE GENOMIC DNA]</scope>
    <source>
        <strain evidence="2">JCM 31405</strain>
    </source>
</reference>
<accession>A0ABQ2SBI1</accession>
<evidence type="ECO:0000313" key="2">
    <source>
        <dbReference type="Proteomes" id="UP000644548"/>
    </source>
</evidence>
<comment type="caution">
    <text evidence="1">The sequence shown here is derived from an EMBL/GenBank/DDBJ whole genome shotgun (WGS) entry which is preliminary data.</text>
</comment>
<evidence type="ECO:0000313" key="1">
    <source>
        <dbReference type="EMBL" id="GGS11280.1"/>
    </source>
</evidence>
<dbReference type="EMBL" id="BMQN01000034">
    <property type="protein sequence ID" value="GGS11280.1"/>
    <property type="molecule type" value="Genomic_DNA"/>
</dbReference>